<dbReference type="AlphaFoldDB" id="A0A2P5AGZ2"/>
<feature type="non-terminal residue" evidence="1">
    <location>
        <position position="53"/>
    </location>
</feature>
<organism evidence="1 2">
    <name type="scientific">Parasponia andersonii</name>
    <name type="common">Sponia andersonii</name>
    <dbReference type="NCBI Taxonomy" id="3476"/>
    <lineage>
        <taxon>Eukaryota</taxon>
        <taxon>Viridiplantae</taxon>
        <taxon>Streptophyta</taxon>
        <taxon>Embryophyta</taxon>
        <taxon>Tracheophyta</taxon>
        <taxon>Spermatophyta</taxon>
        <taxon>Magnoliopsida</taxon>
        <taxon>eudicotyledons</taxon>
        <taxon>Gunneridae</taxon>
        <taxon>Pentapetalae</taxon>
        <taxon>rosids</taxon>
        <taxon>fabids</taxon>
        <taxon>Rosales</taxon>
        <taxon>Cannabaceae</taxon>
        <taxon>Parasponia</taxon>
    </lineage>
</organism>
<accession>A0A2P5AGZ2</accession>
<protein>
    <submittedName>
        <fullName evidence="1">Uncharacterized protein</fullName>
    </submittedName>
</protein>
<gene>
    <name evidence="1" type="ORF">PanWU01x14_333600</name>
</gene>
<name>A0A2P5AGZ2_PARAD</name>
<dbReference type="EMBL" id="JXTB01000596">
    <property type="protein sequence ID" value="PON35794.1"/>
    <property type="molecule type" value="Genomic_DNA"/>
</dbReference>
<comment type="caution">
    <text evidence="1">The sequence shown here is derived from an EMBL/GenBank/DDBJ whole genome shotgun (WGS) entry which is preliminary data.</text>
</comment>
<proteinExistence type="predicted"/>
<dbReference type="Proteomes" id="UP000237105">
    <property type="component" value="Unassembled WGS sequence"/>
</dbReference>
<reference evidence="2" key="1">
    <citation type="submission" date="2016-06" db="EMBL/GenBank/DDBJ databases">
        <title>Parallel loss of symbiosis genes in relatives of nitrogen-fixing non-legume Parasponia.</title>
        <authorList>
            <person name="Van Velzen R."/>
            <person name="Holmer R."/>
            <person name="Bu F."/>
            <person name="Rutten L."/>
            <person name="Van Zeijl A."/>
            <person name="Liu W."/>
            <person name="Santuari L."/>
            <person name="Cao Q."/>
            <person name="Sharma T."/>
            <person name="Shen D."/>
            <person name="Roswanjaya Y."/>
            <person name="Wardhani T."/>
            <person name="Kalhor M.S."/>
            <person name="Jansen J."/>
            <person name="Van den Hoogen J."/>
            <person name="Gungor B."/>
            <person name="Hartog M."/>
            <person name="Hontelez J."/>
            <person name="Verver J."/>
            <person name="Yang W.-C."/>
            <person name="Schijlen E."/>
            <person name="Repin R."/>
            <person name="Schilthuizen M."/>
            <person name="Schranz E."/>
            <person name="Heidstra R."/>
            <person name="Miyata K."/>
            <person name="Fedorova E."/>
            <person name="Kohlen W."/>
            <person name="Bisseling T."/>
            <person name="Smit S."/>
            <person name="Geurts R."/>
        </authorList>
    </citation>
    <scope>NUCLEOTIDE SEQUENCE [LARGE SCALE GENOMIC DNA]</scope>
    <source>
        <strain evidence="2">cv. WU1-14</strain>
    </source>
</reference>
<evidence type="ECO:0000313" key="1">
    <source>
        <dbReference type="EMBL" id="PON35794.1"/>
    </source>
</evidence>
<keyword evidence="2" id="KW-1185">Reference proteome</keyword>
<evidence type="ECO:0000313" key="2">
    <source>
        <dbReference type="Proteomes" id="UP000237105"/>
    </source>
</evidence>
<sequence>MALMAWSTALAAQLNGSDSAQLSELTQFLIANFRRLVQTRSDSDWTNSCGSLF</sequence>